<dbReference type="Pfam" id="PF02518">
    <property type="entry name" value="HATPase_c"/>
    <property type="match status" value="1"/>
</dbReference>
<protein>
    <recommendedName>
        <fullName evidence="2">histidine kinase</fullName>
        <ecNumber evidence="2">2.7.13.3</ecNumber>
    </recommendedName>
</protein>
<evidence type="ECO:0000313" key="7">
    <source>
        <dbReference type="Proteomes" id="UP000245125"/>
    </source>
</evidence>
<dbReference type="PRINTS" id="PR00344">
    <property type="entry name" value="BCTRLSENSOR"/>
</dbReference>
<evidence type="ECO:0000313" key="6">
    <source>
        <dbReference type="EMBL" id="SPQ01881.1"/>
    </source>
</evidence>
<dbReference type="InterPro" id="IPR004358">
    <property type="entry name" value="Sig_transdc_His_kin-like_C"/>
</dbReference>
<gene>
    <name evidence="6" type="ORF">NBG4_770012</name>
</gene>
<sequence length="447" mass="50929">MAISKKVSERIAQKKADYQDYNFTKLENDALKTFFDLAQEFGGMGDFYTLCVAVPKSFFGLDARLFIFDPKIGDTTLAATSEEGVYDLHGPAPDYIKQAHTPRFTDRQSLVLPIRGKKLLISQLPFHVEGDVLGLLEVYPVESMDNHRQLFFEKYANRIGFRLHNKFLVEKNIEHLKFIRSLVADIEHNIIVPNMVYKLFLRRLRGKIMKNVEIEDFLTTCYAGGRCDKALMEGTLRELADVNQGLTGDLENLEKHYKNMSLFIETLFRKSHFDQGRLTIRAKACNMKKDVVQPQLERYIEQFKRAGISIDDRMSGIPEQEIINVVDVGLIAQVYANLFSNALKYTREVEILGGKKKYIAYGHEIVRDFFGPRRDGIKYNVFSSGPQIAPKERTKLFEEGYRSSNASGVPGTGHGLAFVKNVVELHGGVTGYEAVDYGNNFFFILPK</sequence>
<dbReference type="EMBL" id="OUUY01000127">
    <property type="protein sequence ID" value="SPQ01881.1"/>
    <property type="molecule type" value="Genomic_DNA"/>
</dbReference>
<organism evidence="6 7">
    <name type="scientific">Candidatus Sulfobium mesophilum</name>
    <dbReference type="NCBI Taxonomy" id="2016548"/>
    <lineage>
        <taxon>Bacteria</taxon>
        <taxon>Pseudomonadati</taxon>
        <taxon>Nitrospirota</taxon>
        <taxon>Nitrospiria</taxon>
        <taxon>Nitrospirales</taxon>
        <taxon>Nitrospiraceae</taxon>
        <taxon>Candidatus Sulfobium</taxon>
    </lineage>
</organism>
<dbReference type="GO" id="GO:0000156">
    <property type="term" value="F:phosphorelay response regulator activity"/>
    <property type="evidence" value="ECO:0007669"/>
    <property type="project" value="TreeGrafter"/>
</dbReference>
<evidence type="ECO:0000256" key="4">
    <source>
        <dbReference type="ARBA" id="ARBA00022777"/>
    </source>
</evidence>
<dbReference type="Gene3D" id="3.30.565.10">
    <property type="entry name" value="Histidine kinase-like ATPase, C-terminal domain"/>
    <property type="match status" value="1"/>
</dbReference>
<keyword evidence="7" id="KW-1185">Reference proteome</keyword>
<name>A0A2U3QKF7_9BACT</name>
<evidence type="ECO:0000256" key="1">
    <source>
        <dbReference type="ARBA" id="ARBA00000085"/>
    </source>
</evidence>
<dbReference type="InterPro" id="IPR050351">
    <property type="entry name" value="BphY/WalK/GraS-like"/>
</dbReference>
<accession>A0A2U3QKF7</accession>
<dbReference type="PANTHER" id="PTHR42878:SF14">
    <property type="entry name" value="OSMOLARITY TWO-COMPONENT SYSTEM PROTEIN SSK1"/>
    <property type="match status" value="1"/>
</dbReference>
<comment type="catalytic activity">
    <reaction evidence="1">
        <text>ATP + protein L-histidine = ADP + protein N-phospho-L-histidine.</text>
        <dbReference type="EC" id="2.7.13.3"/>
    </reaction>
</comment>
<dbReference type="Proteomes" id="UP000245125">
    <property type="component" value="Unassembled WGS sequence"/>
</dbReference>
<dbReference type="GO" id="GO:0030295">
    <property type="term" value="F:protein kinase activator activity"/>
    <property type="evidence" value="ECO:0007669"/>
    <property type="project" value="TreeGrafter"/>
</dbReference>
<dbReference type="AlphaFoldDB" id="A0A2U3QKF7"/>
<dbReference type="EC" id="2.7.13.3" evidence="2"/>
<reference evidence="7" key="1">
    <citation type="submission" date="2018-03" db="EMBL/GenBank/DDBJ databases">
        <authorList>
            <person name="Zecchin S."/>
        </authorList>
    </citation>
    <scope>NUCLEOTIDE SEQUENCE [LARGE SCALE GENOMIC DNA]</scope>
</reference>
<feature type="domain" description="Histidine kinase" evidence="5">
    <location>
        <begin position="331"/>
        <end position="447"/>
    </location>
</feature>
<evidence type="ECO:0000256" key="3">
    <source>
        <dbReference type="ARBA" id="ARBA00022679"/>
    </source>
</evidence>
<dbReference type="GO" id="GO:0007234">
    <property type="term" value="P:osmosensory signaling via phosphorelay pathway"/>
    <property type="evidence" value="ECO:0007669"/>
    <property type="project" value="TreeGrafter"/>
</dbReference>
<dbReference type="InterPro" id="IPR005467">
    <property type="entry name" value="His_kinase_dom"/>
</dbReference>
<dbReference type="InterPro" id="IPR036890">
    <property type="entry name" value="HATPase_C_sf"/>
</dbReference>
<keyword evidence="4 6" id="KW-0418">Kinase</keyword>
<evidence type="ECO:0000256" key="2">
    <source>
        <dbReference type="ARBA" id="ARBA00012438"/>
    </source>
</evidence>
<dbReference type="GO" id="GO:0004673">
    <property type="term" value="F:protein histidine kinase activity"/>
    <property type="evidence" value="ECO:0007669"/>
    <property type="project" value="UniProtKB-EC"/>
</dbReference>
<dbReference type="SUPFAM" id="SSF55874">
    <property type="entry name" value="ATPase domain of HSP90 chaperone/DNA topoisomerase II/histidine kinase"/>
    <property type="match status" value="1"/>
</dbReference>
<dbReference type="SMART" id="SM00387">
    <property type="entry name" value="HATPase_c"/>
    <property type="match status" value="1"/>
</dbReference>
<dbReference type="InterPro" id="IPR003594">
    <property type="entry name" value="HATPase_dom"/>
</dbReference>
<dbReference type="OrthoDB" id="5469178at2"/>
<proteinExistence type="predicted"/>
<dbReference type="PANTHER" id="PTHR42878">
    <property type="entry name" value="TWO-COMPONENT HISTIDINE KINASE"/>
    <property type="match status" value="1"/>
</dbReference>
<keyword evidence="3" id="KW-0808">Transferase</keyword>
<dbReference type="PROSITE" id="PS50109">
    <property type="entry name" value="HIS_KIN"/>
    <property type="match status" value="1"/>
</dbReference>
<evidence type="ECO:0000259" key="5">
    <source>
        <dbReference type="PROSITE" id="PS50109"/>
    </source>
</evidence>